<keyword evidence="2" id="KW-1185">Reference proteome</keyword>
<reference evidence="1" key="1">
    <citation type="submission" date="2020-11" db="EMBL/GenBank/DDBJ databases">
        <title>Nocardioides sp. CBS4Y-1, whole genome shotgun sequence.</title>
        <authorList>
            <person name="Tuo L."/>
        </authorList>
    </citation>
    <scope>NUCLEOTIDE SEQUENCE</scope>
    <source>
        <strain evidence="1">CBS4Y-1</strain>
    </source>
</reference>
<gene>
    <name evidence="1" type="ORF">ISG29_07640</name>
</gene>
<proteinExistence type="predicted"/>
<protein>
    <submittedName>
        <fullName evidence="1">Uncharacterized protein</fullName>
    </submittedName>
</protein>
<accession>A0A930UWR3</accession>
<comment type="caution">
    <text evidence="1">The sequence shown here is derived from an EMBL/GenBank/DDBJ whole genome shotgun (WGS) entry which is preliminary data.</text>
</comment>
<dbReference type="EMBL" id="JADIVZ010000002">
    <property type="protein sequence ID" value="MBF4161561.1"/>
    <property type="molecule type" value="Genomic_DNA"/>
</dbReference>
<evidence type="ECO:0000313" key="2">
    <source>
        <dbReference type="Proteomes" id="UP000656804"/>
    </source>
</evidence>
<dbReference type="AlphaFoldDB" id="A0A930UWR3"/>
<dbReference type="RefSeq" id="WP_194502756.1">
    <property type="nucleotide sequence ID" value="NZ_JADIVZ010000002.1"/>
</dbReference>
<dbReference type="Proteomes" id="UP000656804">
    <property type="component" value="Unassembled WGS sequence"/>
</dbReference>
<name>A0A930UWR3_9ACTN</name>
<evidence type="ECO:0000313" key="1">
    <source>
        <dbReference type="EMBL" id="MBF4161561.1"/>
    </source>
</evidence>
<sequence>MSVDEGVYVEDLGRLHGVPPAMEDLATQMSQVVDYATTYVCRREPFEPSPLCVLRPLAGAMTRLAGAFEDLGALWAHEWAELEQSTCRATSLIEDADSSAVGAAERLMSDLVAATFGVPDALLDAAGALR</sequence>
<organism evidence="1 2">
    <name type="scientific">Nocardioides acrostichi</name>
    <dbReference type="NCBI Taxonomy" id="2784339"/>
    <lineage>
        <taxon>Bacteria</taxon>
        <taxon>Bacillati</taxon>
        <taxon>Actinomycetota</taxon>
        <taxon>Actinomycetes</taxon>
        <taxon>Propionibacteriales</taxon>
        <taxon>Nocardioidaceae</taxon>
        <taxon>Nocardioides</taxon>
    </lineage>
</organism>